<proteinExistence type="predicted"/>
<name>A0A165BTC4_9APHY</name>
<dbReference type="Proteomes" id="UP000076871">
    <property type="component" value="Unassembled WGS sequence"/>
</dbReference>
<dbReference type="GeneID" id="63826986"/>
<evidence type="ECO:0000313" key="2">
    <source>
        <dbReference type="EMBL" id="KZT01613.1"/>
    </source>
</evidence>
<feature type="transmembrane region" description="Helical" evidence="1">
    <location>
        <begin position="101"/>
        <end position="124"/>
    </location>
</feature>
<evidence type="ECO:0000313" key="3">
    <source>
        <dbReference type="Proteomes" id="UP000076871"/>
    </source>
</evidence>
<keyword evidence="1" id="KW-0812">Transmembrane</keyword>
<keyword evidence="1" id="KW-0472">Membrane</keyword>
<accession>A0A165BTC4</accession>
<dbReference type="InParanoid" id="A0A165BTC4"/>
<organism evidence="2 3">
    <name type="scientific">Laetiporus sulphureus 93-53</name>
    <dbReference type="NCBI Taxonomy" id="1314785"/>
    <lineage>
        <taxon>Eukaryota</taxon>
        <taxon>Fungi</taxon>
        <taxon>Dikarya</taxon>
        <taxon>Basidiomycota</taxon>
        <taxon>Agaricomycotina</taxon>
        <taxon>Agaricomycetes</taxon>
        <taxon>Polyporales</taxon>
        <taxon>Laetiporus</taxon>
    </lineage>
</organism>
<gene>
    <name evidence="2" type="ORF">LAESUDRAFT_731026</name>
</gene>
<keyword evidence="1" id="KW-1133">Transmembrane helix</keyword>
<reference evidence="2 3" key="1">
    <citation type="journal article" date="2016" name="Mol. Biol. Evol.">
        <title>Comparative Genomics of Early-Diverging Mushroom-Forming Fungi Provides Insights into the Origins of Lignocellulose Decay Capabilities.</title>
        <authorList>
            <person name="Nagy L.G."/>
            <person name="Riley R."/>
            <person name="Tritt A."/>
            <person name="Adam C."/>
            <person name="Daum C."/>
            <person name="Floudas D."/>
            <person name="Sun H."/>
            <person name="Yadav J.S."/>
            <person name="Pangilinan J."/>
            <person name="Larsson K.H."/>
            <person name="Matsuura K."/>
            <person name="Barry K."/>
            <person name="Labutti K."/>
            <person name="Kuo R."/>
            <person name="Ohm R.A."/>
            <person name="Bhattacharya S.S."/>
            <person name="Shirouzu T."/>
            <person name="Yoshinaga Y."/>
            <person name="Martin F.M."/>
            <person name="Grigoriev I.V."/>
            <person name="Hibbett D.S."/>
        </authorList>
    </citation>
    <scope>NUCLEOTIDE SEQUENCE [LARGE SCALE GENOMIC DNA]</scope>
    <source>
        <strain evidence="2 3">93-53</strain>
    </source>
</reference>
<keyword evidence="3" id="KW-1185">Reference proteome</keyword>
<protein>
    <submittedName>
        <fullName evidence="2">Uncharacterized protein</fullName>
    </submittedName>
</protein>
<dbReference type="RefSeq" id="XP_040759353.1">
    <property type="nucleotide sequence ID" value="XM_040909957.1"/>
</dbReference>
<dbReference type="AlphaFoldDB" id="A0A165BTC4"/>
<evidence type="ECO:0000256" key="1">
    <source>
        <dbReference type="SAM" id="Phobius"/>
    </source>
</evidence>
<sequence length="131" mass="14417">MEEIANGSSGGLWNMEQVDSVQGKGADIITLLCVVRQCKLNVRTHVLRMSSRNKCFSRSAPDNTLVGYVSVHSHTWSIKQVSAQFSNCGCMWRTCMDDVHLLVSIVCLAGPPLVIPLLGSYLWLSVDMMTA</sequence>
<dbReference type="EMBL" id="KV427662">
    <property type="protein sequence ID" value="KZT01613.1"/>
    <property type="molecule type" value="Genomic_DNA"/>
</dbReference>